<protein>
    <recommendedName>
        <fullName evidence="13">Ankyrin repeat protein</fullName>
    </recommendedName>
</protein>
<keyword evidence="4" id="KW-0964">Secreted</keyword>
<keyword evidence="9" id="KW-1053">Target membrane</keyword>
<sequence>MFWEDGKIIKEILVAAEENSILKDILDATTTIKYLDGQEEIYTPLTYAISCKNSKTIEEILKVSKENDILKDILDATTTIKYLDGQKEIYTPLTYAISCKNSKTIEEILKISKENGILKDILDATTTIKSPDVHEETCAPLTYAILRKDSIAVEKMLRVAKENDILKDILDATTTIKHSDGHEETCTPLTYAILHKDSIAVEKMLRVAKENGILKDILSATITIKHQNNQKVTDKLLAALYDRKVIQEILDIARENDILKDILNAIITIKYQDSEEKIYTPLTYTISCKSNEVVNITRAINRDGQEKTHIPFPTLDKRETELKLKEKRQKRQSRRDEGLNFNNGSSDKSVEIKVNGDTLLQHSSGTENEINHTAVRFKELLELSIQTAYQDEPEYGTWRGYRLIAADGSGIRLPSSEEIVSEFGRFKPNGTTGIMPPLAICLLIYVLR</sequence>
<evidence type="ECO:0000256" key="9">
    <source>
        <dbReference type="ARBA" id="ARBA00023298"/>
    </source>
</evidence>
<dbReference type="GO" id="GO:0005576">
    <property type="term" value="C:extracellular region"/>
    <property type="evidence" value="ECO:0007669"/>
    <property type="project" value="UniProtKB-SubCell"/>
</dbReference>
<evidence type="ECO:0000256" key="5">
    <source>
        <dbReference type="ARBA" id="ARBA00022537"/>
    </source>
</evidence>
<evidence type="ECO:0000256" key="2">
    <source>
        <dbReference type="ARBA" id="ARBA00004613"/>
    </source>
</evidence>
<accession>A0A8X6KBU5</accession>
<keyword evidence="9" id="KW-0472">Membrane</keyword>
<dbReference type="GO" id="GO:0044231">
    <property type="term" value="C:host cell presynaptic membrane"/>
    <property type="evidence" value="ECO:0007669"/>
    <property type="project" value="UniProtKB-KW"/>
</dbReference>
<organism evidence="11 12">
    <name type="scientific">Trichonephila clavata</name>
    <name type="common">Joro spider</name>
    <name type="synonym">Nephila clavata</name>
    <dbReference type="NCBI Taxonomy" id="2740835"/>
    <lineage>
        <taxon>Eukaryota</taxon>
        <taxon>Metazoa</taxon>
        <taxon>Ecdysozoa</taxon>
        <taxon>Arthropoda</taxon>
        <taxon>Chelicerata</taxon>
        <taxon>Arachnida</taxon>
        <taxon>Araneae</taxon>
        <taxon>Araneomorphae</taxon>
        <taxon>Entelegynae</taxon>
        <taxon>Araneoidea</taxon>
        <taxon>Nephilidae</taxon>
        <taxon>Trichonephila</taxon>
    </lineage>
</organism>
<evidence type="ECO:0000256" key="6">
    <source>
        <dbReference type="ARBA" id="ARBA00022656"/>
    </source>
</evidence>
<proteinExistence type="predicted"/>
<evidence type="ECO:0000256" key="7">
    <source>
        <dbReference type="ARBA" id="ARBA00022699"/>
    </source>
</evidence>
<comment type="caution">
    <text evidence="11">The sequence shown here is derived from an EMBL/GenBank/DDBJ whole genome shotgun (WGS) entry which is preliminary data.</text>
</comment>
<keyword evidence="3" id="KW-0268">Exocytosis</keyword>
<keyword evidence="7" id="KW-0528">Neurotoxin</keyword>
<evidence type="ECO:0000256" key="4">
    <source>
        <dbReference type="ARBA" id="ARBA00022525"/>
    </source>
</evidence>
<evidence type="ECO:0000313" key="12">
    <source>
        <dbReference type="Proteomes" id="UP000887116"/>
    </source>
</evidence>
<keyword evidence="12" id="KW-1185">Reference proteome</keyword>
<dbReference type="SUPFAM" id="SSF48403">
    <property type="entry name" value="Ankyrin repeat"/>
    <property type="match status" value="1"/>
</dbReference>
<keyword evidence="5" id="KW-1052">Target cell membrane</keyword>
<evidence type="ECO:0000256" key="8">
    <source>
        <dbReference type="ARBA" id="ARBA00023028"/>
    </source>
</evidence>
<dbReference type="EMBL" id="BMAO01020667">
    <property type="protein sequence ID" value="GFQ69021.1"/>
    <property type="molecule type" value="Genomic_DNA"/>
</dbReference>
<reference evidence="11" key="1">
    <citation type="submission" date="2020-07" db="EMBL/GenBank/DDBJ databases">
        <title>Multicomponent nature underlies the extraordinary mechanical properties of spider dragline silk.</title>
        <authorList>
            <person name="Kono N."/>
            <person name="Nakamura H."/>
            <person name="Mori M."/>
            <person name="Yoshida Y."/>
            <person name="Ohtoshi R."/>
            <person name="Malay A.D."/>
            <person name="Moran D.A.P."/>
            <person name="Tomita M."/>
            <person name="Numata K."/>
            <person name="Arakawa K."/>
        </authorList>
    </citation>
    <scope>NUCLEOTIDE SEQUENCE</scope>
</reference>
<evidence type="ECO:0000256" key="3">
    <source>
        <dbReference type="ARBA" id="ARBA00022483"/>
    </source>
</evidence>
<feature type="region of interest" description="Disordered" evidence="10">
    <location>
        <begin position="323"/>
        <end position="349"/>
    </location>
</feature>
<evidence type="ECO:0008006" key="13">
    <source>
        <dbReference type="Google" id="ProtNLM"/>
    </source>
</evidence>
<evidence type="ECO:0000256" key="10">
    <source>
        <dbReference type="SAM" id="MobiDB-lite"/>
    </source>
</evidence>
<keyword evidence="6" id="KW-0800">Toxin</keyword>
<dbReference type="Gene3D" id="1.25.40.20">
    <property type="entry name" value="Ankyrin repeat-containing domain"/>
    <property type="match status" value="1"/>
</dbReference>
<evidence type="ECO:0000256" key="1">
    <source>
        <dbReference type="ARBA" id="ARBA00004175"/>
    </source>
</evidence>
<dbReference type="InterPro" id="IPR036770">
    <property type="entry name" value="Ankyrin_rpt-contain_sf"/>
</dbReference>
<evidence type="ECO:0000313" key="11">
    <source>
        <dbReference type="EMBL" id="GFQ69021.1"/>
    </source>
</evidence>
<dbReference type="GO" id="GO:0006887">
    <property type="term" value="P:exocytosis"/>
    <property type="evidence" value="ECO:0007669"/>
    <property type="project" value="UniProtKB-KW"/>
</dbReference>
<name>A0A8X6KBU5_TRICU</name>
<dbReference type="AlphaFoldDB" id="A0A8X6KBU5"/>
<dbReference type="GO" id="GO:0044218">
    <property type="term" value="C:other organism cell membrane"/>
    <property type="evidence" value="ECO:0007669"/>
    <property type="project" value="UniProtKB-KW"/>
</dbReference>
<comment type="subcellular location">
    <subcellularLocation>
        <location evidence="2">Secreted</location>
    </subcellularLocation>
    <subcellularLocation>
        <location evidence="1">Target cell membrane</location>
    </subcellularLocation>
</comment>
<keyword evidence="8" id="KW-0638">Presynaptic neurotoxin</keyword>
<gene>
    <name evidence="11" type="primary">N499_0963</name>
    <name evidence="11" type="ORF">TNCT_534931</name>
</gene>
<dbReference type="Proteomes" id="UP000887116">
    <property type="component" value="Unassembled WGS sequence"/>
</dbReference>
<dbReference type="GO" id="GO:0090729">
    <property type="term" value="F:toxin activity"/>
    <property type="evidence" value="ECO:0007669"/>
    <property type="project" value="UniProtKB-KW"/>
</dbReference>